<dbReference type="PROSITE" id="PS00073">
    <property type="entry name" value="ACYL_COA_DH_2"/>
    <property type="match status" value="1"/>
</dbReference>
<sequence>MTATAVKLEKSIAEKALAAQSALLNEVTKRLAKKNSENGKVSVSKMDQTQHVFYQLAWFTAQQRVAENFLVYAWDESKGTGELEKQMAVSFAAETITNIRSELAARPTEYELTYQEIFGKLFTDEINTFVESSSKIENYTSIVDKIVDLGHFGAYGLSEDHENFRQIFKDFAENVVAPQSEHVHRHDTLIPADIINGLKDMGCFGLCIPEKFGGIQPDDRPDNISMLVVTEELSRGSLGAAGSLITRPEIMSKALLKGGTEEQKNKWLPLLASGDKMAGIMVTEPNYGSDVAGISVTAKEVPGGFVINGVKTWCTFAGYANLLLVLCRTESDPSLKHRGLSILLAEKPSFDGHEFHFKQEGGGVIQGKAIGTIGYRGMHSYEVSFEDYFVPKENLLGGDAGRGKGFYYQMEGFAGGRIQTAARANGVMQAALEAALRYSQERKVFGKPIYDYTLTKFKIAKMAMITQATRQYTNYVATLLDEHKGQMEATLVKLYASKIAEWVTREAMQIHGGMGYAEEYPVSRYFVDARVFSIFEGAEEVMALRVVAKDLLDQALSA</sequence>
<keyword evidence="11" id="KW-1185">Reference proteome</keyword>
<dbReference type="OrthoDB" id="9780544at2"/>
<dbReference type="Proteomes" id="UP000245133">
    <property type="component" value="Unassembled WGS sequence"/>
</dbReference>
<feature type="domain" description="Acyl-CoA oxidase/dehydrogenase middle" evidence="8">
    <location>
        <begin position="280"/>
        <end position="387"/>
    </location>
</feature>
<dbReference type="InterPro" id="IPR009075">
    <property type="entry name" value="AcylCo_DH/oxidase_C"/>
</dbReference>
<comment type="cofactor">
    <cofactor evidence="1 6">
        <name>FAD</name>
        <dbReference type="ChEBI" id="CHEBI:57692"/>
    </cofactor>
</comment>
<dbReference type="FunFam" id="2.40.110.10:FF:000015">
    <property type="entry name" value="Acyl-CoA dehydrogenase"/>
    <property type="match status" value="1"/>
</dbReference>
<keyword evidence="5 6" id="KW-0560">Oxidoreductase</keyword>
<gene>
    <name evidence="10" type="ORF">LPTSP4_30020</name>
</gene>
<dbReference type="InterPro" id="IPR006089">
    <property type="entry name" value="Acyl-CoA_DH_CS"/>
</dbReference>
<evidence type="ECO:0000256" key="1">
    <source>
        <dbReference type="ARBA" id="ARBA00001974"/>
    </source>
</evidence>
<dbReference type="PANTHER" id="PTHR43884">
    <property type="entry name" value="ACYL-COA DEHYDROGENASE"/>
    <property type="match status" value="1"/>
</dbReference>
<evidence type="ECO:0000259" key="7">
    <source>
        <dbReference type="Pfam" id="PF00441"/>
    </source>
</evidence>
<evidence type="ECO:0000256" key="6">
    <source>
        <dbReference type="RuleBase" id="RU362125"/>
    </source>
</evidence>
<dbReference type="InterPro" id="IPR009100">
    <property type="entry name" value="AcylCoA_DH/oxidase_NM_dom_sf"/>
</dbReference>
<protein>
    <submittedName>
        <fullName evidence="10">Acyl-CoA dehydrogenase</fullName>
    </submittedName>
</protein>
<dbReference type="InterPro" id="IPR037069">
    <property type="entry name" value="AcylCoA_DH/ox_N_sf"/>
</dbReference>
<evidence type="ECO:0000259" key="8">
    <source>
        <dbReference type="Pfam" id="PF02770"/>
    </source>
</evidence>
<dbReference type="EMBL" id="BFBB01000008">
    <property type="protein sequence ID" value="GBF51464.1"/>
    <property type="molecule type" value="Genomic_DNA"/>
</dbReference>
<dbReference type="Gene3D" id="1.20.140.10">
    <property type="entry name" value="Butyryl-CoA Dehydrogenase, subunit A, domain 3"/>
    <property type="match status" value="1"/>
</dbReference>
<evidence type="ECO:0000256" key="3">
    <source>
        <dbReference type="ARBA" id="ARBA00022630"/>
    </source>
</evidence>
<dbReference type="RefSeq" id="WP_108977798.1">
    <property type="nucleotide sequence ID" value="NZ_BFBB01000008.1"/>
</dbReference>
<comment type="caution">
    <text evidence="10">The sequence shown here is derived from an EMBL/GenBank/DDBJ whole genome shotgun (WGS) entry which is preliminary data.</text>
</comment>
<evidence type="ECO:0000256" key="5">
    <source>
        <dbReference type="ARBA" id="ARBA00023002"/>
    </source>
</evidence>
<keyword evidence="4 6" id="KW-0274">FAD</keyword>
<dbReference type="InterPro" id="IPR036250">
    <property type="entry name" value="AcylCo_DH-like_C"/>
</dbReference>
<keyword evidence="3 6" id="KW-0285">Flavoprotein</keyword>
<dbReference type="SUPFAM" id="SSF47203">
    <property type="entry name" value="Acyl-CoA dehydrogenase C-terminal domain-like"/>
    <property type="match status" value="1"/>
</dbReference>
<evidence type="ECO:0000256" key="2">
    <source>
        <dbReference type="ARBA" id="ARBA00009347"/>
    </source>
</evidence>
<dbReference type="FunFam" id="1.20.140.10:FF:000001">
    <property type="entry name" value="Acyl-CoA dehydrogenase"/>
    <property type="match status" value="1"/>
</dbReference>
<dbReference type="PANTHER" id="PTHR43884:SF25">
    <property type="entry name" value="ACYL-COA DEHYDROGENASE YDBM-RELATED"/>
    <property type="match status" value="1"/>
</dbReference>
<dbReference type="InterPro" id="IPR013786">
    <property type="entry name" value="AcylCoA_DH/ox_N"/>
</dbReference>
<evidence type="ECO:0000313" key="10">
    <source>
        <dbReference type="EMBL" id="GBF51464.1"/>
    </source>
</evidence>
<comment type="similarity">
    <text evidence="2 6">Belongs to the acyl-CoA dehydrogenase family.</text>
</comment>
<organism evidence="10 11">
    <name type="scientific">Leptospira ryugenii</name>
    <dbReference type="NCBI Taxonomy" id="1917863"/>
    <lineage>
        <taxon>Bacteria</taxon>
        <taxon>Pseudomonadati</taxon>
        <taxon>Spirochaetota</taxon>
        <taxon>Spirochaetia</taxon>
        <taxon>Leptospirales</taxon>
        <taxon>Leptospiraceae</taxon>
        <taxon>Leptospira</taxon>
    </lineage>
</organism>
<name>A0A2P2E3R1_9LEPT</name>
<dbReference type="Pfam" id="PF00441">
    <property type="entry name" value="Acyl-CoA_dh_1"/>
    <property type="match status" value="1"/>
</dbReference>
<reference evidence="10 11" key="1">
    <citation type="submission" date="2018-02" db="EMBL/GenBank/DDBJ databases">
        <title>Novel Leptospira species isolated from soil and water in Japan.</title>
        <authorList>
            <person name="Nakao R."/>
            <person name="Masuzawa T."/>
        </authorList>
    </citation>
    <scope>NUCLEOTIDE SEQUENCE [LARGE SCALE GENOMIC DNA]</scope>
    <source>
        <strain evidence="10 11">YH101</strain>
    </source>
</reference>
<dbReference type="InterPro" id="IPR006091">
    <property type="entry name" value="Acyl-CoA_Oxase/DH_mid-dom"/>
</dbReference>
<dbReference type="GO" id="GO:0050660">
    <property type="term" value="F:flavin adenine dinucleotide binding"/>
    <property type="evidence" value="ECO:0007669"/>
    <property type="project" value="InterPro"/>
</dbReference>
<dbReference type="SUPFAM" id="SSF56645">
    <property type="entry name" value="Acyl-CoA dehydrogenase NM domain-like"/>
    <property type="match status" value="1"/>
</dbReference>
<dbReference type="InterPro" id="IPR046373">
    <property type="entry name" value="Acyl-CoA_Oxase/DH_mid-dom_sf"/>
</dbReference>
<dbReference type="Pfam" id="PF02770">
    <property type="entry name" value="Acyl-CoA_dh_M"/>
    <property type="match status" value="1"/>
</dbReference>
<dbReference type="Gene3D" id="2.40.110.10">
    <property type="entry name" value="Butyryl-CoA Dehydrogenase, subunit A, domain 2"/>
    <property type="match status" value="1"/>
</dbReference>
<dbReference type="Gene3D" id="1.10.540.10">
    <property type="entry name" value="Acyl-CoA dehydrogenase/oxidase, N-terminal domain"/>
    <property type="match status" value="1"/>
</dbReference>
<evidence type="ECO:0000256" key="4">
    <source>
        <dbReference type="ARBA" id="ARBA00022827"/>
    </source>
</evidence>
<evidence type="ECO:0000259" key="9">
    <source>
        <dbReference type="Pfam" id="PF02771"/>
    </source>
</evidence>
<feature type="domain" description="Acyl-CoA dehydrogenase/oxidase C-terminal" evidence="7">
    <location>
        <begin position="403"/>
        <end position="546"/>
    </location>
</feature>
<proteinExistence type="inferred from homology"/>
<dbReference type="Pfam" id="PF02771">
    <property type="entry name" value="Acyl-CoA_dh_N"/>
    <property type="match status" value="1"/>
</dbReference>
<dbReference type="AlphaFoldDB" id="A0A2P2E3R1"/>
<accession>A0A2P2E3R1</accession>
<feature type="domain" description="Acyl-CoA dehydrogenase/oxidase N-terminal" evidence="9">
    <location>
        <begin position="158"/>
        <end position="275"/>
    </location>
</feature>
<dbReference type="GO" id="GO:0003995">
    <property type="term" value="F:acyl-CoA dehydrogenase activity"/>
    <property type="evidence" value="ECO:0007669"/>
    <property type="project" value="InterPro"/>
</dbReference>
<evidence type="ECO:0000313" key="11">
    <source>
        <dbReference type="Proteomes" id="UP000245133"/>
    </source>
</evidence>